<organism evidence="2">
    <name type="scientific">anaerobic digester metagenome</name>
    <dbReference type="NCBI Taxonomy" id="1263854"/>
    <lineage>
        <taxon>unclassified sequences</taxon>
        <taxon>metagenomes</taxon>
        <taxon>ecological metagenomes</taxon>
    </lineage>
</organism>
<accession>A0A485M8Z8</accession>
<evidence type="ECO:0000256" key="1">
    <source>
        <dbReference type="SAM" id="Phobius"/>
    </source>
</evidence>
<keyword evidence="1" id="KW-0472">Membrane</keyword>
<evidence type="ECO:0000313" key="2">
    <source>
        <dbReference type="EMBL" id="VFU19213.1"/>
    </source>
</evidence>
<keyword evidence="1" id="KW-0812">Transmembrane</keyword>
<dbReference type="NCBIfam" id="TIGR02833">
    <property type="entry name" value="spore_III_AB"/>
    <property type="match status" value="1"/>
</dbReference>
<proteinExistence type="predicted"/>
<sequence>MLKLIGAAMVVAASGLGGLAVAGNYSRRPRELRTLRSALQMLETEVVYSATHLPEALARVAGNCDRLVEPLFSRAAAEFAASTGITAANAWENALIHYYPGTALKPQDLSILRSLGSSLGRSDREDQVKHLHLAMEQIKSAMAGAEEEAARNVKLWSYLGFLGGLITVLVIY</sequence>
<feature type="transmembrane region" description="Helical" evidence="1">
    <location>
        <begin position="155"/>
        <end position="171"/>
    </location>
</feature>
<dbReference type="PIRSF" id="PIRSF021435">
    <property type="entry name" value="SpoIIIAB"/>
    <property type="match status" value="1"/>
</dbReference>
<dbReference type="EMBL" id="CAADRN010000372">
    <property type="protein sequence ID" value="VFU19213.1"/>
    <property type="molecule type" value="Genomic_DNA"/>
</dbReference>
<keyword evidence="1" id="KW-1133">Transmembrane helix</keyword>
<dbReference type="AlphaFoldDB" id="A0A485M8Z8"/>
<protein>
    <submittedName>
        <fullName evidence="2">Stage III sporulation protein SpoAB</fullName>
    </submittedName>
</protein>
<dbReference type="InterPro" id="IPR014198">
    <property type="entry name" value="Spore_III_AB"/>
</dbReference>
<reference evidence="2" key="1">
    <citation type="submission" date="2019-03" db="EMBL/GenBank/DDBJ databases">
        <authorList>
            <person name="Hao L."/>
        </authorList>
    </citation>
    <scope>NUCLEOTIDE SEQUENCE</scope>
</reference>
<dbReference type="Pfam" id="PF09548">
    <property type="entry name" value="Spore_III_AB"/>
    <property type="match status" value="1"/>
</dbReference>
<gene>
    <name evidence="2" type="ORF">SCFA_70006</name>
</gene>
<name>A0A485M8Z8_9ZZZZ</name>